<dbReference type="CDD" id="cd00060">
    <property type="entry name" value="FHA"/>
    <property type="match status" value="1"/>
</dbReference>
<name>A0A8J7E0C9_9CYAN</name>
<evidence type="ECO:0000259" key="1">
    <source>
        <dbReference type="PROSITE" id="PS50006"/>
    </source>
</evidence>
<dbReference type="InterPro" id="IPR008984">
    <property type="entry name" value="SMAD_FHA_dom_sf"/>
</dbReference>
<dbReference type="Proteomes" id="UP000654482">
    <property type="component" value="Unassembled WGS sequence"/>
</dbReference>
<comment type="caution">
    <text evidence="2">The sequence shown here is derived from an EMBL/GenBank/DDBJ whole genome shotgun (WGS) entry which is preliminary data.</text>
</comment>
<sequence length="172" mass="18692">MPELLLEWQEANETKTYILQDRQPSKNPGTVRLGRDPVRCDLVLANPTVSGLHVEIFFHPQHHQFCLRNLRDSNPPVVDGRQIGRGEALLHPGSTIYLGHLLLKVNPVPVVVTGSSIPSTVLVAKSLPGIVSYGLECPHCHRLSTYERIDLGCGWCGTSLAAAASVVMPSSG</sequence>
<dbReference type="InterPro" id="IPR000253">
    <property type="entry name" value="FHA_dom"/>
</dbReference>
<accession>A0A8J7E0C9</accession>
<protein>
    <submittedName>
        <fullName evidence="2">FHA domain-containing protein</fullName>
    </submittedName>
</protein>
<organism evidence="2 3">
    <name type="scientific">Lusitaniella coriacea LEGE 07157</name>
    <dbReference type="NCBI Taxonomy" id="945747"/>
    <lineage>
        <taxon>Bacteria</taxon>
        <taxon>Bacillati</taxon>
        <taxon>Cyanobacteriota</taxon>
        <taxon>Cyanophyceae</taxon>
        <taxon>Spirulinales</taxon>
        <taxon>Lusitaniellaceae</taxon>
        <taxon>Lusitaniella</taxon>
    </lineage>
</organism>
<keyword evidence="3" id="KW-1185">Reference proteome</keyword>
<reference evidence="2" key="1">
    <citation type="submission" date="2020-10" db="EMBL/GenBank/DDBJ databases">
        <authorList>
            <person name="Castelo-Branco R."/>
            <person name="Eusebio N."/>
            <person name="Adriana R."/>
            <person name="Vieira A."/>
            <person name="Brugerolle De Fraissinette N."/>
            <person name="Rezende De Castro R."/>
            <person name="Schneider M.P."/>
            <person name="Vasconcelos V."/>
            <person name="Leao P.N."/>
        </authorList>
    </citation>
    <scope>NUCLEOTIDE SEQUENCE</scope>
    <source>
        <strain evidence="2">LEGE 07157</strain>
    </source>
</reference>
<dbReference type="RefSeq" id="WP_194030148.1">
    <property type="nucleotide sequence ID" value="NZ_JADEWZ010000020.1"/>
</dbReference>
<dbReference type="EMBL" id="JADEWZ010000020">
    <property type="protein sequence ID" value="MBE9117056.1"/>
    <property type="molecule type" value="Genomic_DNA"/>
</dbReference>
<dbReference type="Pfam" id="PF00498">
    <property type="entry name" value="FHA"/>
    <property type="match status" value="1"/>
</dbReference>
<dbReference type="PROSITE" id="PS50006">
    <property type="entry name" value="FHA_DOMAIN"/>
    <property type="match status" value="1"/>
</dbReference>
<dbReference type="Gene3D" id="2.60.200.20">
    <property type="match status" value="1"/>
</dbReference>
<dbReference type="AlphaFoldDB" id="A0A8J7E0C9"/>
<evidence type="ECO:0000313" key="3">
    <source>
        <dbReference type="Proteomes" id="UP000654482"/>
    </source>
</evidence>
<evidence type="ECO:0000313" key="2">
    <source>
        <dbReference type="EMBL" id="MBE9117056.1"/>
    </source>
</evidence>
<feature type="domain" description="FHA" evidence="1">
    <location>
        <begin position="31"/>
        <end position="83"/>
    </location>
</feature>
<dbReference type="SUPFAM" id="SSF49879">
    <property type="entry name" value="SMAD/FHA domain"/>
    <property type="match status" value="1"/>
</dbReference>
<proteinExistence type="predicted"/>
<gene>
    <name evidence="2" type="ORF">IQ249_14235</name>
</gene>